<evidence type="ECO:0000313" key="10">
    <source>
        <dbReference type="EMBL" id="CCW35230.1"/>
    </source>
</evidence>
<evidence type="ECO:0000256" key="5">
    <source>
        <dbReference type="ARBA" id="ARBA00022932"/>
    </source>
</evidence>
<dbReference type="EMBL" id="HF951689">
    <property type="protein sequence ID" value="CCW35230.1"/>
    <property type="molecule type" value="Genomic_DNA"/>
</dbReference>
<keyword evidence="11" id="KW-1185">Reference proteome</keyword>
<dbReference type="InParanoid" id="S0EUB1"/>
<dbReference type="InterPro" id="IPR012337">
    <property type="entry name" value="RNaseH-like_sf"/>
</dbReference>
<evidence type="ECO:0000259" key="8">
    <source>
        <dbReference type="Pfam" id="PF00136"/>
    </source>
</evidence>
<feature type="domain" description="DNA-directed DNA polymerase family B multifunctional" evidence="8">
    <location>
        <begin position="424"/>
        <end position="640"/>
    </location>
</feature>
<dbReference type="InterPro" id="IPR043502">
    <property type="entry name" value="DNA/RNA_pol_sf"/>
</dbReference>
<keyword evidence="3" id="KW-0808">Transferase</keyword>
<dbReference type="InterPro" id="IPR006172">
    <property type="entry name" value="DNA-dir_DNA_pol_B"/>
</dbReference>
<dbReference type="Gene3D" id="3.90.1600.10">
    <property type="entry name" value="Palm domain of DNA polymerase"/>
    <property type="match status" value="1"/>
</dbReference>
<dbReference type="HOGENOM" id="CLU_000203_6_1_0"/>
<dbReference type="PANTHER" id="PTHR10322">
    <property type="entry name" value="DNA POLYMERASE CATALYTIC SUBUNIT"/>
    <property type="match status" value="1"/>
</dbReference>
<sequence length="732" mass="83231">MQAEEILYGWDPETRIVAVETVTKDTTLAIYRRTETDEVICRTVPFRPWLLLEEEPPFQIPIAERIALDTDGKDVGLDETSRKGYRILALFDDLMSYRDARLRLREHHVEHLACNSDARMALTRLGKTLFKGMAFEDIRRMQFDLETTGLSPTAPDSRILLIAISDNTGFKTVLEGDEVSILEQFVAIVAERDPDVLEGHNILGFDFPYLIERAKALGVKLSLGRDGSEPWRAGERNYAIGGTTRPFRPVYLFGRHVVDTYLVVQRFDWGRQSLVSYGLKECARHFGIASEDRVELPRQDMLRLYKQQADTVLRYALQDVEEVERLASIITPVEFYQTQMVPDNYGQVVASGNGEKINSIFLRAYLHEGRAIPFPQPSQPYEGGYVEVRARGVLRRVVKADVESLYPSLMLTYSIAPASDTLGIFLPALRFLTERRLEAKRKAAETQKPSTEFAYWDGLQASLKVLINSFYGYLGGPFNFNDYDAARRVTEEGRKLVQSLVQSLEATGSRVIEVDTDGVYFVPPEGVEGEEAERAYVAQIGATLPQGIRLAFDGRYAAMLSLKTKNYALACYDGTRILKGASLRSRADENYGRQFLEKAVAYLLDGDIQSLCQLYEETRQRLLNREIPIRDLARRERVTPKTFQSELKTRSAEVAKGVPIGDYVWVYERADGRLGRLEEYQNDENIAYYIDKLYKFARRLEEAFPSPQDFDKCIPSPKDSLQALQGELDLFG</sequence>
<dbReference type="InterPro" id="IPR006133">
    <property type="entry name" value="DNA-dir_DNA_pol_B_exonuc"/>
</dbReference>
<evidence type="ECO:0000256" key="7">
    <source>
        <dbReference type="ARBA" id="ARBA00049244"/>
    </source>
</evidence>
<dbReference type="Pfam" id="PF00136">
    <property type="entry name" value="DNA_pol_B"/>
    <property type="match status" value="1"/>
</dbReference>
<evidence type="ECO:0000256" key="1">
    <source>
        <dbReference type="ARBA" id="ARBA00005755"/>
    </source>
</evidence>
<dbReference type="PANTHER" id="PTHR10322:SF23">
    <property type="entry name" value="DNA POLYMERASE DELTA CATALYTIC SUBUNIT"/>
    <property type="match status" value="1"/>
</dbReference>
<dbReference type="SUPFAM" id="SSF56672">
    <property type="entry name" value="DNA/RNA polymerases"/>
    <property type="match status" value="1"/>
</dbReference>
<evidence type="ECO:0000256" key="4">
    <source>
        <dbReference type="ARBA" id="ARBA00022695"/>
    </source>
</evidence>
<dbReference type="eggNOG" id="COG0417">
    <property type="taxonomic scope" value="Bacteria"/>
</dbReference>
<evidence type="ECO:0000259" key="9">
    <source>
        <dbReference type="Pfam" id="PF03104"/>
    </source>
</evidence>
<comment type="catalytic activity">
    <reaction evidence="7">
        <text>DNA(n) + a 2'-deoxyribonucleoside 5'-triphosphate = DNA(n+1) + diphosphate</text>
        <dbReference type="Rhea" id="RHEA:22508"/>
        <dbReference type="Rhea" id="RHEA-COMP:17339"/>
        <dbReference type="Rhea" id="RHEA-COMP:17340"/>
        <dbReference type="ChEBI" id="CHEBI:33019"/>
        <dbReference type="ChEBI" id="CHEBI:61560"/>
        <dbReference type="ChEBI" id="CHEBI:173112"/>
        <dbReference type="EC" id="2.7.7.7"/>
    </reaction>
</comment>
<dbReference type="STRING" id="454171.CP488_02684"/>
<proteinExistence type="inferred from homology"/>
<dbReference type="PRINTS" id="PR00106">
    <property type="entry name" value="DNAPOLB"/>
</dbReference>
<dbReference type="AlphaFoldDB" id="S0EUB1"/>
<dbReference type="InterPro" id="IPR050240">
    <property type="entry name" value="DNA_pol_type-B"/>
</dbReference>
<dbReference type="InterPro" id="IPR036397">
    <property type="entry name" value="RNaseH_sf"/>
</dbReference>
<dbReference type="SMART" id="SM00486">
    <property type="entry name" value="POLBc"/>
    <property type="match status" value="1"/>
</dbReference>
<evidence type="ECO:0000256" key="2">
    <source>
        <dbReference type="ARBA" id="ARBA00012417"/>
    </source>
</evidence>
<name>S0EUB1_CHTCT</name>
<dbReference type="GO" id="GO:0000166">
    <property type="term" value="F:nucleotide binding"/>
    <property type="evidence" value="ECO:0007669"/>
    <property type="project" value="InterPro"/>
</dbReference>
<evidence type="ECO:0000313" key="11">
    <source>
        <dbReference type="Proteomes" id="UP000014227"/>
    </source>
</evidence>
<accession>S0EUB1</accession>
<keyword evidence="6" id="KW-0238">DNA-binding</keyword>
<comment type="similarity">
    <text evidence="1">Belongs to the DNA polymerase type-B family.</text>
</comment>
<protein>
    <recommendedName>
        <fullName evidence="2">DNA-directed DNA polymerase</fullName>
        <ecNumber evidence="2">2.7.7.7</ecNumber>
    </recommendedName>
</protein>
<dbReference type="OrthoDB" id="52005at2"/>
<dbReference type="RefSeq" id="WP_016482769.1">
    <property type="nucleotide sequence ID" value="NC_021487.1"/>
</dbReference>
<dbReference type="PATRIC" id="fig|1303518.3.peg.1444"/>
<organism evidence="10 11">
    <name type="scientific">Chthonomonas calidirosea (strain DSM 23976 / ICMP 18418 / T49)</name>
    <dbReference type="NCBI Taxonomy" id="1303518"/>
    <lineage>
        <taxon>Bacteria</taxon>
        <taxon>Bacillati</taxon>
        <taxon>Armatimonadota</taxon>
        <taxon>Chthonomonadia</taxon>
        <taxon>Chthonomonadales</taxon>
        <taxon>Chthonomonadaceae</taxon>
        <taxon>Chthonomonas</taxon>
    </lineage>
</organism>
<dbReference type="GO" id="GO:0003677">
    <property type="term" value="F:DNA binding"/>
    <property type="evidence" value="ECO:0007669"/>
    <property type="project" value="UniProtKB-KW"/>
</dbReference>
<dbReference type="EC" id="2.7.7.7" evidence="2"/>
<dbReference type="KEGG" id="ccz:CCALI_01413"/>
<dbReference type="Gene3D" id="3.30.420.10">
    <property type="entry name" value="Ribonuclease H-like superfamily/Ribonuclease H"/>
    <property type="match status" value="1"/>
</dbReference>
<reference evidence="11" key="1">
    <citation type="submission" date="2013-03" db="EMBL/GenBank/DDBJ databases">
        <title>Genome sequence of Chthonomonas calidirosea, the first sequenced genome from the Armatimonadetes phylum (formally candidate division OP10).</title>
        <authorList>
            <person name="Lee K.C.Y."/>
            <person name="Morgan X.C."/>
            <person name="Dunfield P.F."/>
            <person name="Tamas I."/>
            <person name="Houghton K.M."/>
            <person name="Vyssotski M."/>
            <person name="Ryan J.L.J."/>
            <person name="Lagutin K."/>
            <person name="McDonald I.R."/>
            <person name="Stott M.B."/>
        </authorList>
    </citation>
    <scope>NUCLEOTIDE SEQUENCE [LARGE SCALE GENOMIC DNA]</scope>
    <source>
        <strain evidence="11">DSM 23976 / ICMP 18418 / T49</strain>
    </source>
</reference>
<dbReference type="Proteomes" id="UP000014227">
    <property type="component" value="Chromosome I"/>
</dbReference>
<evidence type="ECO:0000256" key="6">
    <source>
        <dbReference type="ARBA" id="ARBA00023125"/>
    </source>
</evidence>
<keyword evidence="4" id="KW-0548">Nucleotidyltransferase</keyword>
<dbReference type="SUPFAM" id="SSF53098">
    <property type="entry name" value="Ribonuclease H-like"/>
    <property type="match status" value="1"/>
</dbReference>
<dbReference type="InterPro" id="IPR006134">
    <property type="entry name" value="DNA-dir_DNA_pol_B_multi_dom"/>
</dbReference>
<dbReference type="InterPro" id="IPR023211">
    <property type="entry name" value="DNA_pol_palm_dom_sf"/>
</dbReference>
<feature type="domain" description="DNA-directed DNA polymerase family B exonuclease" evidence="9">
    <location>
        <begin position="170"/>
        <end position="281"/>
    </location>
</feature>
<gene>
    <name evidence="10" type="ORF">CCALI_01413</name>
</gene>
<keyword evidence="5" id="KW-0239">DNA-directed DNA polymerase</keyword>
<dbReference type="GO" id="GO:0003887">
    <property type="term" value="F:DNA-directed DNA polymerase activity"/>
    <property type="evidence" value="ECO:0007669"/>
    <property type="project" value="UniProtKB-KW"/>
</dbReference>
<evidence type="ECO:0000256" key="3">
    <source>
        <dbReference type="ARBA" id="ARBA00022679"/>
    </source>
</evidence>
<dbReference type="Pfam" id="PF03104">
    <property type="entry name" value="DNA_pol_B_exo1"/>
    <property type="match status" value="1"/>
</dbReference>